<dbReference type="InterPro" id="IPR018389">
    <property type="entry name" value="DctP_fam"/>
</dbReference>
<comment type="caution">
    <text evidence="2">The sequence shown here is derived from an EMBL/GenBank/DDBJ whole genome shotgun (WGS) entry which is preliminary data.</text>
</comment>
<proteinExistence type="predicted"/>
<organism evidence="2 3">
    <name type="scientific">Mesorhizobium liriopis</name>
    <dbReference type="NCBI Taxonomy" id="2953882"/>
    <lineage>
        <taxon>Bacteria</taxon>
        <taxon>Pseudomonadati</taxon>
        <taxon>Pseudomonadota</taxon>
        <taxon>Alphaproteobacteria</taxon>
        <taxon>Hyphomicrobiales</taxon>
        <taxon>Phyllobacteriaceae</taxon>
        <taxon>Mesorhizobium</taxon>
    </lineage>
</organism>
<dbReference type="NCBIfam" id="NF037995">
    <property type="entry name" value="TRAP_S1"/>
    <property type="match status" value="1"/>
</dbReference>
<sequence>MFHRPPFSGLRFERGLFAICALLLLVTGARAHEALELKIVGGLGAVAQYREFEEPFWTREIEHLSDGSIRATIAPFDRSGLSSEDLLPLLRLGVVPFATVLAAVASADEPELAAVDLPGLNPDIATLRRVVAAFRPRLSEILSDRYDAELLAVYTYPAQVMLCRTPFSSFEDLRGRRIRTSSASQSDFVSGLGAVGVVIPFAELREAFQADVVDCVITSASSGRQIGVTQLASHMHAMALSWGISLFAANHGAWRKIQADRRDTILRGLSDLESRIWDAAARETALPFECALNTTACEDPAGLAHMLIVPRKAEDERERERLLAEVLLPRWLDRCGSSCGTSWNRYIAPVVGSKVPTR</sequence>
<keyword evidence="1" id="KW-0732">Signal</keyword>
<dbReference type="Gene3D" id="3.40.190.170">
    <property type="entry name" value="Bacterial extracellular solute-binding protein, family 7"/>
    <property type="match status" value="1"/>
</dbReference>
<dbReference type="EMBL" id="JAMXQS010000007">
    <property type="protein sequence ID" value="MCO6050998.1"/>
    <property type="molecule type" value="Genomic_DNA"/>
</dbReference>
<dbReference type="InterPro" id="IPR038404">
    <property type="entry name" value="TRAP_DctP_sf"/>
</dbReference>
<dbReference type="PANTHER" id="PTHR33376:SF4">
    <property type="entry name" value="SIALIC ACID-BINDING PERIPLASMIC PROTEIN SIAP"/>
    <property type="match status" value="1"/>
</dbReference>
<gene>
    <name evidence="2" type="ORF">NGM99_14540</name>
</gene>
<keyword evidence="3" id="KW-1185">Reference proteome</keyword>
<evidence type="ECO:0000256" key="1">
    <source>
        <dbReference type="ARBA" id="ARBA00022729"/>
    </source>
</evidence>
<name>A0ABT1C8K0_9HYPH</name>
<dbReference type="PANTHER" id="PTHR33376">
    <property type="match status" value="1"/>
</dbReference>
<dbReference type="RefSeq" id="WP_252820153.1">
    <property type="nucleotide sequence ID" value="NZ_JAMXQS010000007.1"/>
</dbReference>
<protein>
    <submittedName>
        <fullName evidence="2">TRAP transporter substrate-binding protein</fullName>
    </submittedName>
</protein>
<evidence type="ECO:0000313" key="2">
    <source>
        <dbReference type="EMBL" id="MCO6050998.1"/>
    </source>
</evidence>
<dbReference type="Proteomes" id="UP001205906">
    <property type="component" value="Unassembled WGS sequence"/>
</dbReference>
<evidence type="ECO:0000313" key="3">
    <source>
        <dbReference type="Proteomes" id="UP001205906"/>
    </source>
</evidence>
<dbReference type="Pfam" id="PF03480">
    <property type="entry name" value="DctP"/>
    <property type="match status" value="1"/>
</dbReference>
<dbReference type="CDD" id="cd13602">
    <property type="entry name" value="PBP2_TRAP_BpDctp6_7"/>
    <property type="match status" value="1"/>
</dbReference>
<reference evidence="2 3" key="1">
    <citation type="submission" date="2022-06" db="EMBL/GenBank/DDBJ databases">
        <title>Mesorhizobium sp. strain RP14 Genome sequencing and assembly.</title>
        <authorList>
            <person name="Kim I."/>
        </authorList>
    </citation>
    <scope>NUCLEOTIDE SEQUENCE [LARGE SCALE GENOMIC DNA]</scope>
    <source>
        <strain evidence="3">RP14(2022)</strain>
    </source>
</reference>
<accession>A0ABT1C8K0</accession>